<accession>A0ABP5XHQ1</accession>
<gene>
    <name evidence="1" type="ORF">GCM10010405_37880</name>
</gene>
<comment type="caution">
    <text evidence="1">The sequence shown here is derived from an EMBL/GenBank/DDBJ whole genome shotgun (WGS) entry which is preliminary data.</text>
</comment>
<proteinExistence type="predicted"/>
<evidence type="ECO:0000313" key="1">
    <source>
        <dbReference type="EMBL" id="GAA2450661.1"/>
    </source>
</evidence>
<keyword evidence="2" id="KW-1185">Reference proteome</keyword>
<dbReference type="EMBL" id="BAAASZ010000026">
    <property type="protein sequence ID" value="GAA2450661.1"/>
    <property type="molecule type" value="Genomic_DNA"/>
</dbReference>
<protein>
    <submittedName>
        <fullName evidence="1">Uncharacterized protein</fullName>
    </submittedName>
</protein>
<dbReference type="Proteomes" id="UP001501638">
    <property type="component" value="Unassembled WGS sequence"/>
</dbReference>
<evidence type="ECO:0000313" key="2">
    <source>
        <dbReference type="Proteomes" id="UP001501638"/>
    </source>
</evidence>
<sequence length="79" mass="8128">MLQCASLISTSSAPPAKNPATAAFTSEVNIGRQRSHWGVPGSTSAGQVTPVAPSMSALIKIFVMARHVTRRPGEGKAPG</sequence>
<name>A0ABP5XHQ1_9ACTN</name>
<organism evidence="1 2">
    <name type="scientific">Streptomyces macrosporus</name>
    <dbReference type="NCBI Taxonomy" id="44032"/>
    <lineage>
        <taxon>Bacteria</taxon>
        <taxon>Bacillati</taxon>
        <taxon>Actinomycetota</taxon>
        <taxon>Actinomycetes</taxon>
        <taxon>Kitasatosporales</taxon>
        <taxon>Streptomycetaceae</taxon>
        <taxon>Streptomyces</taxon>
    </lineage>
</organism>
<reference evidence="2" key="1">
    <citation type="journal article" date="2019" name="Int. J. Syst. Evol. Microbiol.">
        <title>The Global Catalogue of Microorganisms (GCM) 10K type strain sequencing project: providing services to taxonomists for standard genome sequencing and annotation.</title>
        <authorList>
            <consortium name="The Broad Institute Genomics Platform"/>
            <consortium name="The Broad Institute Genome Sequencing Center for Infectious Disease"/>
            <person name="Wu L."/>
            <person name="Ma J."/>
        </authorList>
    </citation>
    <scope>NUCLEOTIDE SEQUENCE [LARGE SCALE GENOMIC DNA]</scope>
    <source>
        <strain evidence="2">JCM 6305</strain>
    </source>
</reference>